<dbReference type="AlphaFoldDB" id="A0A2T3NU80"/>
<keyword evidence="1" id="KW-0732">Signal</keyword>
<dbReference type="EMBL" id="PYMA01000005">
    <property type="protein sequence ID" value="PSW19850.1"/>
    <property type="molecule type" value="Genomic_DNA"/>
</dbReference>
<accession>A0A2T3NU80</accession>
<evidence type="ECO:0000313" key="2">
    <source>
        <dbReference type="EMBL" id="PSW19850.1"/>
    </source>
</evidence>
<keyword evidence="3" id="KW-1185">Reference proteome</keyword>
<organism evidence="2 3">
    <name type="scientific">Photobacterium sanctipauli</name>
    <dbReference type="NCBI Taxonomy" id="1342794"/>
    <lineage>
        <taxon>Bacteria</taxon>
        <taxon>Pseudomonadati</taxon>
        <taxon>Pseudomonadota</taxon>
        <taxon>Gammaproteobacteria</taxon>
        <taxon>Vibrionales</taxon>
        <taxon>Vibrionaceae</taxon>
        <taxon>Photobacterium</taxon>
    </lineage>
</organism>
<dbReference type="OrthoDB" id="7068430at2"/>
<evidence type="ECO:0000256" key="1">
    <source>
        <dbReference type="SAM" id="SignalP"/>
    </source>
</evidence>
<feature type="signal peptide" evidence="1">
    <location>
        <begin position="1"/>
        <end position="17"/>
    </location>
</feature>
<proteinExistence type="predicted"/>
<dbReference type="Proteomes" id="UP000241771">
    <property type="component" value="Unassembled WGS sequence"/>
</dbReference>
<name>A0A2T3NU80_9GAMM</name>
<comment type="caution">
    <text evidence="2">The sequence shown here is derived from an EMBL/GenBank/DDBJ whole genome shotgun (WGS) entry which is preliminary data.</text>
</comment>
<gene>
    <name evidence="2" type="ORF">C9I98_10325</name>
</gene>
<feature type="chain" id="PRO_5015604408" evidence="1">
    <location>
        <begin position="18"/>
        <end position="73"/>
    </location>
</feature>
<protein>
    <submittedName>
        <fullName evidence="2">Uncharacterized protein</fullName>
    </submittedName>
</protein>
<evidence type="ECO:0000313" key="3">
    <source>
        <dbReference type="Proteomes" id="UP000241771"/>
    </source>
</evidence>
<dbReference type="PROSITE" id="PS51257">
    <property type="entry name" value="PROKAR_LIPOPROTEIN"/>
    <property type="match status" value="1"/>
</dbReference>
<sequence>MKYNSFIALAIASSLLAGCGGESSSETKVPTTSSLQSYQTQLNVDSDDLASLKQIKYASNEGAGINTPKNFEK</sequence>
<reference evidence="2 3" key="1">
    <citation type="submission" date="2018-01" db="EMBL/GenBank/DDBJ databases">
        <title>Whole genome sequencing of Histamine producing bacteria.</title>
        <authorList>
            <person name="Butler K."/>
        </authorList>
    </citation>
    <scope>NUCLEOTIDE SEQUENCE [LARGE SCALE GENOMIC DNA]</scope>
    <source>
        <strain evidence="2 3">DSM 100436</strain>
    </source>
</reference>
<dbReference type="RefSeq" id="WP_036830784.1">
    <property type="nucleotide sequence ID" value="NZ_JGVO01001549.1"/>
</dbReference>